<protein>
    <submittedName>
        <fullName evidence="4">Aminotransferase class I/II-fold pyridoxal phosphate-dependent enzyme</fullName>
    </submittedName>
</protein>
<sequence>MTSFRNLDQTTERIISLDGINYLFFGGTAYLGLLSNPEYIELYKSGIDKYGLNNGTSRTNNVQLGIYDEVESHLAERFGFKSAALLSSGYLAGQVVVRSLEANRTLLYAPGSHPALWLDQNPIVTEIEFETWSKNTVDFINNAVETDFIVVSNCIDNLTPQRYDFSIFKNVNPNKNLLLVLDDSHGIGVLHKNKISTDLQNLRKSNIEIVVLASLAKGMGTDAGVVLASKEIIAQIKKSPIFNGASPTAPAALYALIKGEKIYTEAFDRMKENTQLMAKLTSETNLSHIPDFPVFSSTKPFLSRNLLKHNILISSFPYPLATSPLLNRIVISALHTENDVRHLSEILCSEKSLIL</sequence>
<keyword evidence="4" id="KW-0032">Aminotransferase</keyword>
<dbReference type="InterPro" id="IPR015422">
    <property type="entry name" value="PyrdxlP-dep_Trfase_small"/>
</dbReference>
<dbReference type="SUPFAM" id="SSF53383">
    <property type="entry name" value="PLP-dependent transferases"/>
    <property type="match status" value="1"/>
</dbReference>
<name>A0ABW3RGI3_9SPHI</name>
<organism evidence="4 5">
    <name type="scientific">Sphingobacterium daejeonense</name>
    <dbReference type="NCBI Taxonomy" id="371142"/>
    <lineage>
        <taxon>Bacteria</taxon>
        <taxon>Pseudomonadati</taxon>
        <taxon>Bacteroidota</taxon>
        <taxon>Sphingobacteriia</taxon>
        <taxon>Sphingobacteriales</taxon>
        <taxon>Sphingobacteriaceae</taxon>
        <taxon>Sphingobacterium</taxon>
    </lineage>
</organism>
<dbReference type="EMBL" id="JBHTKY010000001">
    <property type="protein sequence ID" value="MFD1163993.1"/>
    <property type="molecule type" value="Genomic_DNA"/>
</dbReference>
<evidence type="ECO:0000256" key="2">
    <source>
        <dbReference type="ARBA" id="ARBA00022679"/>
    </source>
</evidence>
<evidence type="ECO:0000259" key="3">
    <source>
        <dbReference type="Pfam" id="PF00155"/>
    </source>
</evidence>
<dbReference type="Proteomes" id="UP001597205">
    <property type="component" value="Unassembled WGS sequence"/>
</dbReference>
<dbReference type="Gene3D" id="3.90.1150.10">
    <property type="entry name" value="Aspartate Aminotransferase, domain 1"/>
    <property type="match status" value="1"/>
</dbReference>
<keyword evidence="5" id="KW-1185">Reference proteome</keyword>
<dbReference type="InterPro" id="IPR004839">
    <property type="entry name" value="Aminotransferase_I/II_large"/>
</dbReference>
<gene>
    <name evidence="4" type="ORF">ACFQ2C_00065</name>
</gene>
<dbReference type="RefSeq" id="WP_380894282.1">
    <property type="nucleotide sequence ID" value="NZ_JBHTKY010000001.1"/>
</dbReference>
<dbReference type="PANTHER" id="PTHR13693">
    <property type="entry name" value="CLASS II AMINOTRANSFERASE/8-AMINO-7-OXONONANOATE SYNTHASE"/>
    <property type="match status" value="1"/>
</dbReference>
<evidence type="ECO:0000313" key="5">
    <source>
        <dbReference type="Proteomes" id="UP001597205"/>
    </source>
</evidence>
<evidence type="ECO:0000256" key="1">
    <source>
        <dbReference type="ARBA" id="ARBA00001933"/>
    </source>
</evidence>
<dbReference type="GO" id="GO:0008483">
    <property type="term" value="F:transaminase activity"/>
    <property type="evidence" value="ECO:0007669"/>
    <property type="project" value="UniProtKB-KW"/>
</dbReference>
<dbReference type="Gene3D" id="3.40.640.10">
    <property type="entry name" value="Type I PLP-dependent aspartate aminotransferase-like (Major domain)"/>
    <property type="match status" value="1"/>
</dbReference>
<accession>A0ABW3RGI3</accession>
<reference evidence="5" key="1">
    <citation type="journal article" date="2019" name="Int. J. Syst. Evol. Microbiol.">
        <title>The Global Catalogue of Microorganisms (GCM) 10K type strain sequencing project: providing services to taxonomists for standard genome sequencing and annotation.</title>
        <authorList>
            <consortium name="The Broad Institute Genomics Platform"/>
            <consortium name="The Broad Institute Genome Sequencing Center for Infectious Disease"/>
            <person name="Wu L."/>
            <person name="Ma J."/>
        </authorList>
    </citation>
    <scope>NUCLEOTIDE SEQUENCE [LARGE SCALE GENOMIC DNA]</scope>
    <source>
        <strain evidence="5">CCUG 52468</strain>
    </source>
</reference>
<dbReference type="InterPro" id="IPR015421">
    <property type="entry name" value="PyrdxlP-dep_Trfase_major"/>
</dbReference>
<evidence type="ECO:0000313" key="4">
    <source>
        <dbReference type="EMBL" id="MFD1163993.1"/>
    </source>
</evidence>
<dbReference type="PANTHER" id="PTHR13693:SF3">
    <property type="entry name" value="LD36009P"/>
    <property type="match status" value="1"/>
</dbReference>
<feature type="domain" description="Aminotransferase class I/classII large" evidence="3">
    <location>
        <begin position="48"/>
        <end position="345"/>
    </location>
</feature>
<comment type="cofactor">
    <cofactor evidence="1">
        <name>pyridoxal 5'-phosphate</name>
        <dbReference type="ChEBI" id="CHEBI:597326"/>
    </cofactor>
</comment>
<keyword evidence="2" id="KW-0808">Transferase</keyword>
<dbReference type="Pfam" id="PF00155">
    <property type="entry name" value="Aminotran_1_2"/>
    <property type="match status" value="1"/>
</dbReference>
<comment type="caution">
    <text evidence="4">The sequence shown here is derived from an EMBL/GenBank/DDBJ whole genome shotgun (WGS) entry which is preliminary data.</text>
</comment>
<dbReference type="InterPro" id="IPR050087">
    <property type="entry name" value="AON_synthase_class-II"/>
</dbReference>
<dbReference type="InterPro" id="IPR015424">
    <property type="entry name" value="PyrdxlP-dep_Trfase"/>
</dbReference>
<proteinExistence type="predicted"/>